<feature type="chain" id="PRO_5030600083" description="Glycosyl transferase family 25 domain-containing protein" evidence="1">
    <location>
        <begin position="20"/>
        <end position="283"/>
    </location>
</feature>
<keyword evidence="1" id="KW-0732">Signal</keyword>
<name>A0A7S2XF70_9EUKA</name>
<proteinExistence type="predicted"/>
<reference evidence="3" key="1">
    <citation type="submission" date="2021-01" db="EMBL/GenBank/DDBJ databases">
        <authorList>
            <person name="Corre E."/>
            <person name="Pelletier E."/>
            <person name="Niang G."/>
            <person name="Scheremetjew M."/>
            <person name="Finn R."/>
            <person name="Kale V."/>
            <person name="Holt S."/>
            <person name="Cochrane G."/>
            <person name="Meng A."/>
            <person name="Brown T."/>
            <person name="Cohen L."/>
        </authorList>
    </citation>
    <scope>NUCLEOTIDE SEQUENCE</scope>
    <source>
        <strain evidence="3">CCMP622</strain>
    </source>
</reference>
<evidence type="ECO:0000259" key="2">
    <source>
        <dbReference type="Pfam" id="PF01755"/>
    </source>
</evidence>
<evidence type="ECO:0000256" key="1">
    <source>
        <dbReference type="SAM" id="SignalP"/>
    </source>
</evidence>
<gene>
    <name evidence="3" type="ORF">LSP00402_LOCUS16622</name>
</gene>
<dbReference type="CDD" id="cd06532">
    <property type="entry name" value="Glyco_transf_25"/>
    <property type="match status" value="1"/>
</dbReference>
<evidence type="ECO:0000313" key="3">
    <source>
        <dbReference type="EMBL" id="CAD9772632.1"/>
    </source>
</evidence>
<dbReference type="InterPro" id="IPR002654">
    <property type="entry name" value="Glyco_trans_25"/>
</dbReference>
<sequence length="283" mass="31601">MHRIVYLTLVASVAARWKAQTPLLAKPQTPRILASLNFSSTQSEHIYIGHHTHGELGISVITLQERKEHVDNFVRNLGLEGLARIQPAVRKVDLSETTLIEQGELSANSGLTMGEVACSMSHREVLKHFLNNERLTHIVVFEDDAYLNPEVMSAFQKARNNTDLTAVDLLKDLAATSQTQGWHGLNLGRCWSWCGLDKVVNVLSGNIKIVNALSSLCTQAYIFTREGARIHLASTHPIVDAEDRARQDFKDFVYASTTPRIFIQKENDDMMAINVANDQPECV</sequence>
<accession>A0A7S2XF70</accession>
<protein>
    <recommendedName>
        <fullName evidence="2">Glycosyl transferase family 25 domain-containing protein</fullName>
    </recommendedName>
</protein>
<organism evidence="3">
    <name type="scientific">Lotharella oceanica</name>
    <dbReference type="NCBI Taxonomy" id="641309"/>
    <lineage>
        <taxon>Eukaryota</taxon>
        <taxon>Sar</taxon>
        <taxon>Rhizaria</taxon>
        <taxon>Cercozoa</taxon>
        <taxon>Chlorarachniophyceae</taxon>
        <taxon>Lotharella</taxon>
    </lineage>
</organism>
<dbReference type="AlphaFoldDB" id="A0A7S2XF70"/>
<dbReference type="Pfam" id="PF01755">
    <property type="entry name" value="Glyco_transf_25"/>
    <property type="match status" value="1"/>
</dbReference>
<dbReference type="EMBL" id="HBHP01026843">
    <property type="protein sequence ID" value="CAD9772632.1"/>
    <property type="molecule type" value="Transcribed_RNA"/>
</dbReference>
<feature type="signal peptide" evidence="1">
    <location>
        <begin position="1"/>
        <end position="19"/>
    </location>
</feature>
<feature type="domain" description="Glycosyl transferase family 25" evidence="2">
    <location>
        <begin position="60"/>
        <end position="238"/>
    </location>
</feature>